<comment type="caution">
    <text evidence="1">The sequence shown here is derived from an EMBL/GenBank/DDBJ whole genome shotgun (WGS) entry which is preliminary data.</text>
</comment>
<dbReference type="AlphaFoldDB" id="A0A9W6JBZ2"/>
<keyword evidence="2" id="KW-1185">Reference proteome</keyword>
<evidence type="ECO:0000313" key="2">
    <source>
        <dbReference type="Proteomes" id="UP001143370"/>
    </source>
</evidence>
<evidence type="ECO:0000313" key="1">
    <source>
        <dbReference type="EMBL" id="GLK73055.1"/>
    </source>
</evidence>
<protein>
    <submittedName>
        <fullName evidence="1">Uncharacterized protein</fullName>
    </submittedName>
</protein>
<reference evidence="1" key="1">
    <citation type="journal article" date="2014" name="Int. J. Syst. Evol. Microbiol.">
        <title>Complete genome sequence of Corynebacterium casei LMG S-19264T (=DSM 44701T), isolated from a smear-ripened cheese.</title>
        <authorList>
            <consortium name="US DOE Joint Genome Institute (JGI-PGF)"/>
            <person name="Walter F."/>
            <person name="Albersmeier A."/>
            <person name="Kalinowski J."/>
            <person name="Ruckert C."/>
        </authorList>
    </citation>
    <scope>NUCLEOTIDE SEQUENCE</scope>
    <source>
        <strain evidence="1">VKM B-2484</strain>
    </source>
</reference>
<gene>
    <name evidence="1" type="ORF">GCM10017643_31710</name>
</gene>
<dbReference type="Proteomes" id="UP001143370">
    <property type="component" value="Unassembled WGS sequence"/>
</dbReference>
<organism evidence="1 2">
    <name type="scientific">Ancylobacter dichloromethanicus</name>
    <dbReference type="NCBI Taxonomy" id="518825"/>
    <lineage>
        <taxon>Bacteria</taxon>
        <taxon>Pseudomonadati</taxon>
        <taxon>Pseudomonadota</taxon>
        <taxon>Alphaproteobacteria</taxon>
        <taxon>Hyphomicrobiales</taxon>
        <taxon>Xanthobacteraceae</taxon>
        <taxon>Ancylobacter</taxon>
    </lineage>
</organism>
<sequence>MGAYIDKKGEPNCDAALSRRGLSGLVHAASAKGSPARAARLVSLICLPILPEAAGIKPAGKHYVYWL</sequence>
<reference evidence="1" key="2">
    <citation type="submission" date="2023-01" db="EMBL/GenBank/DDBJ databases">
        <authorList>
            <person name="Sun Q."/>
            <person name="Evtushenko L."/>
        </authorList>
    </citation>
    <scope>NUCLEOTIDE SEQUENCE</scope>
    <source>
        <strain evidence="1">VKM B-2484</strain>
    </source>
</reference>
<accession>A0A9W6JBZ2</accession>
<proteinExistence type="predicted"/>
<name>A0A9W6JBZ2_9HYPH</name>
<dbReference type="EMBL" id="BSFJ01000020">
    <property type="protein sequence ID" value="GLK73055.1"/>
    <property type="molecule type" value="Genomic_DNA"/>
</dbReference>